<evidence type="ECO:0000256" key="4">
    <source>
        <dbReference type="ARBA" id="ARBA00022989"/>
    </source>
</evidence>
<feature type="transmembrane region" description="Helical" evidence="6">
    <location>
        <begin position="128"/>
        <end position="145"/>
    </location>
</feature>
<keyword evidence="5 6" id="KW-0472">Membrane</keyword>
<dbReference type="Proteomes" id="UP000287168">
    <property type="component" value="Unassembled WGS sequence"/>
</dbReference>
<name>A0A451GH11_9RHOB</name>
<feature type="transmembrane region" description="Helical" evidence="6">
    <location>
        <begin position="102"/>
        <end position="121"/>
    </location>
</feature>
<dbReference type="Pfam" id="PF02653">
    <property type="entry name" value="BPD_transp_2"/>
    <property type="match status" value="1"/>
</dbReference>
<feature type="transmembrane region" description="Helical" evidence="6">
    <location>
        <begin position="226"/>
        <end position="250"/>
    </location>
</feature>
<reference evidence="7 8" key="1">
    <citation type="journal article" date="2015" name="Int. J. Syst. Evol. Microbiol.">
        <title>Gemmobacter intermedius sp. nov., isolated from a white stork (Ciconia ciconia).</title>
        <authorList>
            <person name="Kampfer P."/>
            <person name="Jerzak L."/>
            <person name="Wilharm G."/>
            <person name="Golke J."/>
            <person name="Busse H.J."/>
            <person name="Glaeser S.P."/>
        </authorList>
    </citation>
    <scope>NUCLEOTIDE SEQUENCE [LARGE SCALE GENOMIC DNA]</scope>
    <source>
        <strain evidence="7 8">119/4</strain>
    </source>
</reference>
<feature type="transmembrane region" description="Helical" evidence="6">
    <location>
        <begin position="79"/>
        <end position="96"/>
    </location>
</feature>
<feature type="transmembrane region" description="Helical" evidence="6">
    <location>
        <begin position="176"/>
        <end position="195"/>
    </location>
</feature>
<evidence type="ECO:0000256" key="2">
    <source>
        <dbReference type="ARBA" id="ARBA00022475"/>
    </source>
</evidence>
<evidence type="ECO:0000256" key="3">
    <source>
        <dbReference type="ARBA" id="ARBA00022692"/>
    </source>
</evidence>
<accession>A0A451GH11</accession>
<dbReference type="InterPro" id="IPR001851">
    <property type="entry name" value="ABC_transp_permease"/>
</dbReference>
<feature type="transmembrane region" description="Helical" evidence="6">
    <location>
        <begin position="284"/>
        <end position="306"/>
    </location>
</feature>
<gene>
    <name evidence="7" type="ORF">EP867_17430</name>
</gene>
<evidence type="ECO:0000256" key="5">
    <source>
        <dbReference type="ARBA" id="ARBA00023136"/>
    </source>
</evidence>
<dbReference type="PANTHER" id="PTHR30482:SF5">
    <property type="entry name" value="ABC TRANSPORTER PERMEASE PROTEIN"/>
    <property type="match status" value="1"/>
</dbReference>
<comment type="caution">
    <text evidence="7">The sequence shown here is derived from an EMBL/GenBank/DDBJ whole genome shotgun (WGS) entry which is preliminary data.</text>
</comment>
<evidence type="ECO:0000256" key="6">
    <source>
        <dbReference type="SAM" id="Phobius"/>
    </source>
</evidence>
<evidence type="ECO:0000313" key="7">
    <source>
        <dbReference type="EMBL" id="RWY37333.1"/>
    </source>
</evidence>
<feature type="transmembrane region" description="Helical" evidence="6">
    <location>
        <begin position="28"/>
        <end position="46"/>
    </location>
</feature>
<sequence>MFFRQSGIRHTDYVADSCLFRIPADRNLVLACLLLALVAPLVLPVYHLNSYLLPWLIWTAAALGLNLVIGWAGQLHLGYAALMAVGAYTSVHAARFGLPWELAFLLGGLLAAAIGSLFAFAALRVKGLYLALTTLALQFVMDWVLSHSPWLTGGSHASLQAPTLKLLGLPVTSEAGRYYVALAWCVLVTVFLLNLRRTGLGRALVAVREKDYAAAILGVNSFWFKIVAFATSAFIAGISGAVLVVTYYFLVTPEQFTVAVSIQLLAMVIVGGLASIIGTYLGVLLILLAPGLINMLFGQITGVLGIRLAPETFAHIPSAVYGALVIAFLIIEPLGLGRIWRNIRDYLLVWPFDQIKK</sequence>
<feature type="transmembrane region" description="Helical" evidence="6">
    <location>
        <begin position="256"/>
        <end position="277"/>
    </location>
</feature>
<keyword evidence="3 6" id="KW-0812">Transmembrane</keyword>
<organism evidence="7 8">
    <name type="scientific">Falsigemmobacter intermedius</name>
    <dbReference type="NCBI Taxonomy" id="1553448"/>
    <lineage>
        <taxon>Bacteria</taxon>
        <taxon>Pseudomonadati</taxon>
        <taxon>Pseudomonadota</taxon>
        <taxon>Alphaproteobacteria</taxon>
        <taxon>Rhodobacterales</taxon>
        <taxon>Paracoccaceae</taxon>
        <taxon>Falsigemmobacter</taxon>
    </lineage>
</organism>
<dbReference type="GO" id="GO:0005886">
    <property type="term" value="C:plasma membrane"/>
    <property type="evidence" value="ECO:0007669"/>
    <property type="project" value="UniProtKB-SubCell"/>
</dbReference>
<keyword evidence="2" id="KW-1003">Cell membrane</keyword>
<dbReference type="OrthoDB" id="9814461at2"/>
<protein>
    <submittedName>
        <fullName evidence="7">Branched-chain amino acid ABC transporter permease</fullName>
    </submittedName>
</protein>
<feature type="transmembrane region" description="Helical" evidence="6">
    <location>
        <begin position="52"/>
        <end position="72"/>
    </location>
</feature>
<comment type="subcellular location">
    <subcellularLocation>
        <location evidence="1">Cell membrane</location>
        <topology evidence="1">Multi-pass membrane protein</topology>
    </subcellularLocation>
</comment>
<dbReference type="GO" id="GO:0015658">
    <property type="term" value="F:branched-chain amino acid transmembrane transporter activity"/>
    <property type="evidence" value="ECO:0007669"/>
    <property type="project" value="InterPro"/>
</dbReference>
<dbReference type="AlphaFoldDB" id="A0A451GH11"/>
<feature type="transmembrane region" description="Helical" evidence="6">
    <location>
        <begin position="312"/>
        <end position="331"/>
    </location>
</feature>
<dbReference type="CDD" id="cd06581">
    <property type="entry name" value="TM_PBP1_LivM_like"/>
    <property type="match status" value="1"/>
</dbReference>
<dbReference type="InterPro" id="IPR043428">
    <property type="entry name" value="LivM-like"/>
</dbReference>
<keyword evidence="4 6" id="KW-1133">Transmembrane helix</keyword>
<evidence type="ECO:0000313" key="8">
    <source>
        <dbReference type="Proteomes" id="UP000287168"/>
    </source>
</evidence>
<dbReference type="PANTHER" id="PTHR30482">
    <property type="entry name" value="HIGH-AFFINITY BRANCHED-CHAIN AMINO ACID TRANSPORT SYSTEM PERMEASE"/>
    <property type="match status" value="1"/>
</dbReference>
<dbReference type="RefSeq" id="WP_128490739.1">
    <property type="nucleotide sequence ID" value="NZ_JBHLXB010000073.1"/>
</dbReference>
<proteinExistence type="predicted"/>
<evidence type="ECO:0000256" key="1">
    <source>
        <dbReference type="ARBA" id="ARBA00004651"/>
    </source>
</evidence>
<dbReference type="EMBL" id="SBLC01000050">
    <property type="protein sequence ID" value="RWY37333.1"/>
    <property type="molecule type" value="Genomic_DNA"/>
</dbReference>
<keyword evidence="8" id="KW-1185">Reference proteome</keyword>